<protein>
    <recommendedName>
        <fullName evidence="2">DUF4795 domain-containing protein</fullName>
    </recommendedName>
</protein>
<accession>A0A8K0KHY0</accession>
<feature type="domain" description="DUF4795" evidence="2">
    <location>
        <begin position="1"/>
        <end position="81"/>
    </location>
</feature>
<dbReference type="Proteomes" id="UP000792457">
    <property type="component" value="Unassembled WGS sequence"/>
</dbReference>
<keyword evidence="4" id="KW-1185">Reference proteome</keyword>
<organism evidence="3 4">
    <name type="scientific">Ladona fulva</name>
    <name type="common">Scarce chaser dragonfly</name>
    <name type="synonym">Libellula fulva</name>
    <dbReference type="NCBI Taxonomy" id="123851"/>
    <lineage>
        <taxon>Eukaryota</taxon>
        <taxon>Metazoa</taxon>
        <taxon>Ecdysozoa</taxon>
        <taxon>Arthropoda</taxon>
        <taxon>Hexapoda</taxon>
        <taxon>Insecta</taxon>
        <taxon>Pterygota</taxon>
        <taxon>Palaeoptera</taxon>
        <taxon>Odonata</taxon>
        <taxon>Epiprocta</taxon>
        <taxon>Anisoptera</taxon>
        <taxon>Libelluloidea</taxon>
        <taxon>Libellulidae</taxon>
        <taxon>Ladona</taxon>
    </lineage>
</organism>
<name>A0A8K0KHY0_LADFU</name>
<proteinExistence type="predicted"/>
<comment type="caution">
    <text evidence="3">The sequence shown here is derived from an EMBL/GenBank/DDBJ whole genome shotgun (WGS) entry which is preliminary data.</text>
</comment>
<gene>
    <name evidence="3" type="ORF">J437_LFUL013493</name>
</gene>
<dbReference type="InterPro" id="IPR032013">
    <property type="entry name" value="DUF4795"/>
</dbReference>
<dbReference type="Pfam" id="PF16043">
    <property type="entry name" value="DUF4795"/>
    <property type="match status" value="1"/>
</dbReference>
<feature type="coiled-coil region" evidence="1">
    <location>
        <begin position="10"/>
        <end position="37"/>
    </location>
</feature>
<evidence type="ECO:0000256" key="1">
    <source>
        <dbReference type="SAM" id="Coils"/>
    </source>
</evidence>
<evidence type="ECO:0000259" key="2">
    <source>
        <dbReference type="Pfam" id="PF16043"/>
    </source>
</evidence>
<dbReference type="OrthoDB" id="5981048at2759"/>
<dbReference type="EMBL" id="KZ308920">
    <property type="protein sequence ID" value="KAG8235531.1"/>
    <property type="molecule type" value="Genomic_DNA"/>
</dbReference>
<dbReference type="AlphaFoldDB" id="A0A8K0KHY0"/>
<sequence>MDRIEIAPLQEVIDDKLRQLEDKVKAMSEKKKDTEACGTKRKLMRNINCISCDKRVAMKTELEGPLLPVLDGIPPNRSMRPFLTYELDHIRKELKSPQCCKGSNFGNVPDDPSSKDNEFHSQIQGGGHYCSRYCGGSHTMITNEQRVRRVGHFPDENFKGILSMAEKPQKKK</sequence>
<evidence type="ECO:0000313" key="4">
    <source>
        <dbReference type="Proteomes" id="UP000792457"/>
    </source>
</evidence>
<reference evidence="3" key="1">
    <citation type="submission" date="2013-04" db="EMBL/GenBank/DDBJ databases">
        <authorList>
            <person name="Qu J."/>
            <person name="Murali S.C."/>
            <person name="Bandaranaike D."/>
            <person name="Bellair M."/>
            <person name="Blankenburg K."/>
            <person name="Chao H."/>
            <person name="Dinh H."/>
            <person name="Doddapaneni H."/>
            <person name="Downs B."/>
            <person name="Dugan-Rocha S."/>
            <person name="Elkadiri S."/>
            <person name="Gnanaolivu R.D."/>
            <person name="Hernandez B."/>
            <person name="Javaid M."/>
            <person name="Jayaseelan J.C."/>
            <person name="Lee S."/>
            <person name="Li M."/>
            <person name="Ming W."/>
            <person name="Munidasa M."/>
            <person name="Muniz J."/>
            <person name="Nguyen L."/>
            <person name="Ongeri F."/>
            <person name="Osuji N."/>
            <person name="Pu L.-L."/>
            <person name="Puazo M."/>
            <person name="Qu C."/>
            <person name="Quiroz J."/>
            <person name="Raj R."/>
            <person name="Weissenberger G."/>
            <person name="Xin Y."/>
            <person name="Zou X."/>
            <person name="Han Y."/>
            <person name="Richards S."/>
            <person name="Worley K."/>
            <person name="Muzny D."/>
            <person name="Gibbs R."/>
        </authorList>
    </citation>
    <scope>NUCLEOTIDE SEQUENCE</scope>
    <source>
        <strain evidence="3">Sampled in the wild</strain>
    </source>
</reference>
<evidence type="ECO:0000313" key="3">
    <source>
        <dbReference type="EMBL" id="KAG8235531.1"/>
    </source>
</evidence>
<reference evidence="3" key="2">
    <citation type="submission" date="2017-10" db="EMBL/GenBank/DDBJ databases">
        <title>Ladona fulva Genome sequencing and assembly.</title>
        <authorList>
            <person name="Murali S."/>
            <person name="Richards S."/>
            <person name="Bandaranaike D."/>
            <person name="Bellair M."/>
            <person name="Blankenburg K."/>
            <person name="Chao H."/>
            <person name="Dinh H."/>
            <person name="Doddapaneni H."/>
            <person name="Dugan-Rocha S."/>
            <person name="Elkadiri S."/>
            <person name="Gnanaolivu R."/>
            <person name="Hernandez B."/>
            <person name="Skinner E."/>
            <person name="Javaid M."/>
            <person name="Lee S."/>
            <person name="Li M."/>
            <person name="Ming W."/>
            <person name="Munidasa M."/>
            <person name="Muniz J."/>
            <person name="Nguyen L."/>
            <person name="Hughes D."/>
            <person name="Osuji N."/>
            <person name="Pu L.-L."/>
            <person name="Puazo M."/>
            <person name="Qu C."/>
            <person name="Quiroz J."/>
            <person name="Raj R."/>
            <person name="Weissenberger G."/>
            <person name="Xin Y."/>
            <person name="Zou X."/>
            <person name="Han Y."/>
            <person name="Worley K."/>
            <person name="Muzny D."/>
            <person name="Gibbs R."/>
        </authorList>
    </citation>
    <scope>NUCLEOTIDE SEQUENCE</scope>
    <source>
        <strain evidence="3">Sampled in the wild</strain>
    </source>
</reference>
<keyword evidence="1" id="KW-0175">Coiled coil</keyword>